<keyword evidence="4" id="KW-0961">Cell wall biogenesis/degradation</keyword>
<evidence type="ECO:0000256" key="2">
    <source>
        <dbReference type="ARBA" id="ARBA00011901"/>
    </source>
</evidence>
<dbReference type="GO" id="GO:0008745">
    <property type="term" value="F:N-acetylmuramoyl-L-alanine amidase activity"/>
    <property type="evidence" value="ECO:0007669"/>
    <property type="project" value="UniProtKB-EC"/>
</dbReference>
<sequence length="237" mass="25950">MQIFQKGNKHTNCSGRGGHIPIAIVNHISGGTMSSMDSWFQSSGNLVSSAHFGVSKLGEIHQYVDITKMAWCNGITVDSIPKAKAAIVKEQSPTNPNKYTISIEHEGMDGSLTEAQFAASVWLHKFISDEVKRLYGKAIILDEKHVIGHFQIDPVRKPYCPGAKFPWSRLYTALKTKEAEDVRVDRASTVVNGEKLNEGSFLIEGRTYVPLAAIGKALGAVVSFDNETKTATITTKK</sequence>
<dbReference type="RefSeq" id="WP_036689204.1">
    <property type="nucleotide sequence ID" value="NZ_MKQP01000087.1"/>
</dbReference>
<dbReference type="InterPro" id="IPR002502">
    <property type="entry name" value="Amidase_domain"/>
</dbReference>
<dbReference type="EMBL" id="MKQP01000087">
    <property type="protein sequence ID" value="OMD20926.1"/>
    <property type="molecule type" value="Genomic_DNA"/>
</dbReference>
<dbReference type="SMART" id="SM00644">
    <property type="entry name" value="Ami_2"/>
    <property type="match status" value="1"/>
</dbReference>
<dbReference type="Proteomes" id="UP000187465">
    <property type="component" value="Unassembled WGS sequence"/>
</dbReference>
<comment type="catalytic activity">
    <reaction evidence="1">
        <text>Hydrolyzes the link between N-acetylmuramoyl residues and L-amino acid residues in certain cell-wall glycopeptides.</text>
        <dbReference type="EC" id="3.5.1.28"/>
    </reaction>
</comment>
<evidence type="ECO:0000256" key="4">
    <source>
        <dbReference type="ARBA" id="ARBA00023316"/>
    </source>
</evidence>
<dbReference type="InterPro" id="IPR012854">
    <property type="entry name" value="Cu_amine_oxidase-like_N"/>
</dbReference>
<keyword evidence="3" id="KW-0378">Hydrolase</keyword>
<dbReference type="EC" id="3.5.1.28" evidence="2"/>
<dbReference type="Pfam" id="PF01510">
    <property type="entry name" value="Amidase_2"/>
    <property type="match status" value="1"/>
</dbReference>
<dbReference type="InterPro" id="IPR036582">
    <property type="entry name" value="Mao_N_sf"/>
</dbReference>
<reference evidence="6 7" key="1">
    <citation type="submission" date="2016-10" db="EMBL/GenBank/DDBJ databases">
        <title>Paenibacillus species isolates.</title>
        <authorList>
            <person name="Beno S.M."/>
        </authorList>
    </citation>
    <scope>NUCLEOTIDE SEQUENCE [LARGE SCALE GENOMIC DNA]</scope>
    <source>
        <strain evidence="6 7">FSL H7-0604</strain>
    </source>
</reference>
<dbReference type="SUPFAM" id="SSF55383">
    <property type="entry name" value="Copper amine oxidase, domain N"/>
    <property type="match status" value="1"/>
</dbReference>
<dbReference type="PANTHER" id="PTHR30417">
    <property type="entry name" value="N-ACETYLMURAMOYL-L-ALANINE AMIDASE AMID"/>
    <property type="match status" value="1"/>
</dbReference>
<evidence type="ECO:0000256" key="1">
    <source>
        <dbReference type="ARBA" id="ARBA00001561"/>
    </source>
</evidence>
<name>A0A1R0WTH7_9BACL</name>
<dbReference type="GO" id="GO:0009253">
    <property type="term" value="P:peptidoglycan catabolic process"/>
    <property type="evidence" value="ECO:0007669"/>
    <property type="project" value="InterPro"/>
</dbReference>
<feature type="domain" description="N-acetylmuramoyl-L-alanine amidase" evidence="5">
    <location>
        <begin position="8"/>
        <end position="162"/>
    </location>
</feature>
<protein>
    <recommendedName>
        <fullName evidence="2">N-acetylmuramoyl-L-alanine amidase</fullName>
        <ecNumber evidence="2">3.5.1.28</ecNumber>
    </recommendedName>
</protein>
<dbReference type="PANTHER" id="PTHR30417:SF1">
    <property type="entry name" value="N-ACETYLMURAMOYL-L-ALANINE AMIDASE AMID"/>
    <property type="match status" value="1"/>
</dbReference>
<comment type="caution">
    <text evidence="6">The sequence shown here is derived from an EMBL/GenBank/DDBJ whole genome shotgun (WGS) entry which is preliminary data.</text>
</comment>
<gene>
    <name evidence="6" type="ORF">BJP51_32245</name>
</gene>
<evidence type="ECO:0000256" key="3">
    <source>
        <dbReference type="ARBA" id="ARBA00022801"/>
    </source>
</evidence>
<evidence type="ECO:0000313" key="7">
    <source>
        <dbReference type="Proteomes" id="UP000187465"/>
    </source>
</evidence>
<accession>A0A1R0WTH7</accession>
<evidence type="ECO:0000313" key="6">
    <source>
        <dbReference type="EMBL" id="OMD20926.1"/>
    </source>
</evidence>
<proteinExistence type="predicted"/>
<dbReference type="InterPro" id="IPR051206">
    <property type="entry name" value="NAMLAA_amidase_2"/>
</dbReference>
<dbReference type="SUPFAM" id="SSF55846">
    <property type="entry name" value="N-acetylmuramoyl-L-alanine amidase-like"/>
    <property type="match status" value="1"/>
</dbReference>
<dbReference type="CDD" id="cd06583">
    <property type="entry name" value="PGRP"/>
    <property type="match status" value="1"/>
</dbReference>
<dbReference type="Pfam" id="PF07833">
    <property type="entry name" value="Cu_amine_oxidN1"/>
    <property type="match status" value="1"/>
</dbReference>
<dbReference type="AlphaFoldDB" id="A0A1R0WTH7"/>
<dbReference type="GO" id="GO:0009254">
    <property type="term" value="P:peptidoglycan turnover"/>
    <property type="evidence" value="ECO:0007669"/>
    <property type="project" value="TreeGrafter"/>
</dbReference>
<evidence type="ECO:0000259" key="5">
    <source>
        <dbReference type="SMART" id="SM00644"/>
    </source>
</evidence>
<dbReference type="GO" id="GO:0071555">
    <property type="term" value="P:cell wall organization"/>
    <property type="evidence" value="ECO:0007669"/>
    <property type="project" value="UniProtKB-KW"/>
</dbReference>
<dbReference type="Gene3D" id="3.40.80.10">
    <property type="entry name" value="Peptidoglycan recognition protein-like"/>
    <property type="match status" value="1"/>
</dbReference>
<organism evidence="6 7">
    <name type="scientific">Paenibacillus odorifer</name>
    <dbReference type="NCBI Taxonomy" id="189426"/>
    <lineage>
        <taxon>Bacteria</taxon>
        <taxon>Bacillati</taxon>
        <taxon>Bacillota</taxon>
        <taxon>Bacilli</taxon>
        <taxon>Bacillales</taxon>
        <taxon>Paenibacillaceae</taxon>
        <taxon>Paenibacillus</taxon>
    </lineage>
</organism>
<dbReference type="InterPro" id="IPR036505">
    <property type="entry name" value="Amidase/PGRP_sf"/>
</dbReference>